<dbReference type="OrthoDB" id="1908108at2759"/>
<protein>
    <recommendedName>
        <fullName evidence="2">B box-type domain-containing protein</fullName>
    </recommendedName>
</protein>
<name>A0A8T3A6Y8_DENNO</name>
<comment type="caution">
    <text evidence="3">The sequence shown here is derived from an EMBL/GenBank/DDBJ whole genome shotgun (WGS) entry which is preliminary data.</text>
</comment>
<sequence>MNGSQDYSKIRYGSLLTLGKCERMMVLCRYLESVNIRRSTKPDVKKSYLHDFSRASERESMGECLREISCKSTVKGSQDYSKKFSYKEAEEMPAVKQRNALIYGLVRAFGTWTLGAIYRSVGIDKEISSICSFSNIGSSEIPDSSKAMANESLWANFMRAKYCGGIHPSKCFYSKGQSKVWHQLCLVKWKVEPYLAWGLGEGNIFFLQDRWINGQSLDSLLNTNSIDTMKMFYFVPLQKMVFLELKMLGMFLEVYYTLEGFGIKPEEVNSSAVYRYTYWLKPQANFFKLNIDSILEGNISCVGGVIRDHNGAFVLGFAGKTKETDKIGGLLIAVLHGLTLVLKYQGYYGLQEGMMMWNILANWKPAWLQALDTQKFFIGCSAHENARKNEKNICCLDCSTSICPHCVPAHQSHRLVQVRRYVYHDVVRLEDLEKLIDCSNVQSYTINSSKVVFIKKRPQNRQFKGSGNICTSCDRTLQEPYLHCSLGCKVDYILRHKKDLSPYLRRCKSLQLSPDFLIPQEAYGGDDEMNETTHSTIVEGDELMISSDSENLSLTPSAEITRKKRSGLYLCARSASRISDEDPATTMSRRKGIPQRFSMYVCHFSLLVVCHVSFAGVDVSSRNIHIQDG</sequence>
<dbReference type="Pfam" id="PF04640">
    <property type="entry name" value="PLATZ"/>
    <property type="match status" value="1"/>
</dbReference>
<proteinExistence type="predicted"/>
<evidence type="ECO:0000259" key="2">
    <source>
        <dbReference type="PROSITE" id="PS50119"/>
    </source>
</evidence>
<evidence type="ECO:0000256" key="1">
    <source>
        <dbReference type="PROSITE-ProRule" id="PRU00024"/>
    </source>
</evidence>
<dbReference type="PANTHER" id="PTHR31065:SF11">
    <property type="entry name" value="PROTEIN RGF1 INDUCIBLE TRANSCRIPTION FACTOR 1"/>
    <property type="match status" value="1"/>
</dbReference>
<dbReference type="PROSITE" id="PS50119">
    <property type="entry name" value="ZF_BBOX"/>
    <property type="match status" value="1"/>
</dbReference>
<feature type="domain" description="B box-type" evidence="2">
    <location>
        <begin position="380"/>
        <end position="418"/>
    </location>
</feature>
<reference evidence="3" key="1">
    <citation type="journal article" date="2022" name="Front. Genet.">
        <title>Chromosome-Scale Assembly of the Dendrobium nobile Genome Provides Insights Into the Molecular Mechanism of the Biosynthesis of the Medicinal Active Ingredient of Dendrobium.</title>
        <authorList>
            <person name="Xu Q."/>
            <person name="Niu S.-C."/>
            <person name="Li K.-L."/>
            <person name="Zheng P.-J."/>
            <person name="Zhang X.-J."/>
            <person name="Jia Y."/>
            <person name="Liu Y."/>
            <person name="Niu Y.-X."/>
            <person name="Yu L.-H."/>
            <person name="Chen D.-F."/>
            <person name="Zhang G.-Q."/>
        </authorList>
    </citation>
    <scope>NUCLEOTIDE SEQUENCE</scope>
    <source>
        <tissue evidence="3">Leaf</tissue>
    </source>
</reference>
<evidence type="ECO:0000313" key="4">
    <source>
        <dbReference type="Proteomes" id="UP000829196"/>
    </source>
</evidence>
<dbReference type="GO" id="GO:0008270">
    <property type="term" value="F:zinc ion binding"/>
    <property type="evidence" value="ECO:0007669"/>
    <property type="project" value="UniProtKB-KW"/>
</dbReference>
<accession>A0A8T3A6Y8</accession>
<dbReference type="AlphaFoldDB" id="A0A8T3A6Y8"/>
<keyword evidence="1" id="KW-0862">Zinc</keyword>
<keyword evidence="4" id="KW-1185">Reference proteome</keyword>
<organism evidence="3 4">
    <name type="scientific">Dendrobium nobile</name>
    <name type="common">Orchid</name>
    <dbReference type="NCBI Taxonomy" id="94219"/>
    <lineage>
        <taxon>Eukaryota</taxon>
        <taxon>Viridiplantae</taxon>
        <taxon>Streptophyta</taxon>
        <taxon>Embryophyta</taxon>
        <taxon>Tracheophyta</taxon>
        <taxon>Spermatophyta</taxon>
        <taxon>Magnoliopsida</taxon>
        <taxon>Liliopsida</taxon>
        <taxon>Asparagales</taxon>
        <taxon>Orchidaceae</taxon>
        <taxon>Epidendroideae</taxon>
        <taxon>Malaxideae</taxon>
        <taxon>Dendrobiinae</taxon>
        <taxon>Dendrobium</taxon>
    </lineage>
</organism>
<evidence type="ECO:0000313" key="3">
    <source>
        <dbReference type="EMBL" id="KAI0492326.1"/>
    </source>
</evidence>
<dbReference type="InterPro" id="IPR006734">
    <property type="entry name" value="PLATZ"/>
</dbReference>
<dbReference type="InterPro" id="IPR000315">
    <property type="entry name" value="Znf_B-box"/>
</dbReference>
<gene>
    <name evidence="3" type="ORF">KFK09_026597</name>
</gene>
<dbReference type="PANTHER" id="PTHR31065">
    <property type="entry name" value="PLATZ TRANSCRIPTION FACTOR FAMILY PROTEIN"/>
    <property type="match status" value="1"/>
</dbReference>
<keyword evidence="1" id="KW-0479">Metal-binding</keyword>
<dbReference type="Proteomes" id="UP000829196">
    <property type="component" value="Unassembled WGS sequence"/>
</dbReference>
<dbReference type="EMBL" id="JAGYWB010000018">
    <property type="protein sequence ID" value="KAI0492326.1"/>
    <property type="molecule type" value="Genomic_DNA"/>
</dbReference>
<keyword evidence="1" id="KW-0863">Zinc-finger</keyword>